<dbReference type="InterPro" id="IPR012336">
    <property type="entry name" value="Thioredoxin-like_fold"/>
</dbReference>
<dbReference type="Gene3D" id="3.40.30.10">
    <property type="entry name" value="Glutaredoxin"/>
    <property type="match status" value="1"/>
</dbReference>
<evidence type="ECO:0000313" key="7">
    <source>
        <dbReference type="Proteomes" id="UP000823661"/>
    </source>
</evidence>
<dbReference type="EMBL" id="JADIMI010000050">
    <property type="protein sequence ID" value="MBO8452257.1"/>
    <property type="molecule type" value="Genomic_DNA"/>
</dbReference>
<proteinExistence type="predicted"/>
<protein>
    <submittedName>
        <fullName evidence="6">AhpC/TSA family protein</fullName>
    </submittedName>
</protein>
<dbReference type="CDD" id="cd02966">
    <property type="entry name" value="TlpA_like_family"/>
    <property type="match status" value="1"/>
</dbReference>
<dbReference type="SUPFAM" id="SSF52833">
    <property type="entry name" value="Thioredoxin-like"/>
    <property type="match status" value="1"/>
</dbReference>
<keyword evidence="2" id="KW-0201">Cytochrome c-type biogenesis</keyword>
<dbReference type="InterPro" id="IPR025380">
    <property type="entry name" value="DUF4369"/>
</dbReference>
<dbReference type="Proteomes" id="UP000823661">
    <property type="component" value="Unassembled WGS sequence"/>
</dbReference>
<dbReference type="PROSITE" id="PS51257">
    <property type="entry name" value="PROKAR_LIPOPROTEIN"/>
    <property type="match status" value="1"/>
</dbReference>
<gene>
    <name evidence="6" type="ORF">IAC06_05170</name>
</gene>
<name>A0A9D9ES40_9BACT</name>
<dbReference type="InterPro" id="IPR050553">
    <property type="entry name" value="Thioredoxin_ResA/DsbE_sf"/>
</dbReference>
<organism evidence="6 7">
    <name type="scientific">Candidatus Cryptobacteroides intestinavium</name>
    <dbReference type="NCBI Taxonomy" id="2840766"/>
    <lineage>
        <taxon>Bacteria</taxon>
        <taxon>Pseudomonadati</taxon>
        <taxon>Bacteroidota</taxon>
        <taxon>Bacteroidia</taxon>
        <taxon>Bacteroidales</taxon>
        <taxon>Candidatus Cryptobacteroides</taxon>
    </lineage>
</organism>
<evidence type="ECO:0000256" key="4">
    <source>
        <dbReference type="ARBA" id="ARBA00023284"/>
    </source>
</evidence>
<dbReference type="Pfam" id="PF13905">
    <property type="entry name" value="Thioredoxin_8"/>
    <property type="match status" value="1"/>
</dbReference>
<dbReference type="PANTHER" id="PTHR42852">
    <property type="entry name" value="THIOL:DISULFIDE INTERCHANGE PROTEIN DSBE"/>
    <property type="match status" value="1"/>
</dbReference>
<comment type="subcellular location">
    <subcellularLocation>
        <location evidence="1">Cell envelope</location>
    </subcellularLocation>
</comment>
<feature type="domain" description="Thioredoxin" evidence="5">
    <location>
        <begin position="234"/>
        <end position="378"/>
    </location>
</feature>
<dbReference type="Pfam" id="PF14289">
    <property type="entry name" value="DUF4369"/>
    <property type="match status" value="1"/>
</dbReference>
<comment type="caution">
    <text evidence="6">The sequence shown here is derived from an EMBL/GenBank/DDBJ whole genome shotgun (WGS) entry which is preliminary data.</text>
</comment>
<dbReference type="AlphaFoldDB" id="A0A9D9ES40"/>
<accession>A0A9D9ES40</accession>
<evidence type="ECO:0000259" key="5">
    <source>
        <dbReference type="PROSITE" id="PS51352"/>
    </source>
</evidence>
<sequence length="381" mass="43013">MMGRNILFFLSLSVILSSCSRNFTVEAEIGSEDYDGVTVYMIRKHPVEYSENTVLDSTVISGGRYGFTYRISEEPFIAIFELEPKGVSGHTEFYYDLPQASCVVEPGRVELIYEADGVKVSGTPANTDYEKYILSPQRQARSKSIEYAGRTSMSDSIRFFYNETRPDIVAFVRKYADSRVGATVFFSRAEGFYGDSLYSSTVKCIAPEYVAMDKARTERMEAERKAAESARISSREGNPYVDFMSLARDGSERRFSQIAGSGNVTLLVFWASWCRPCRNEIPELKRLYETYHKAGLEMVSVSLDTRRGEWEKALDEEKMPWPQWSTLEGFGSASSKAYAVHAIPYVVLIDRHGIISLVNIHGKALEEAIKDLLGSQMQFSE</sequence>
<dbReference type="GO" id="GO:0030313">
    <property type="term" value="C:cell envelope"/>
    <property type="evidence" value="ECO:0007669"/>
    <property type="project" value="UniProtKB-SubCell"/>
</dbReference>
<dbReference type="PANTHER" id="PTHR42852:SF6">
    <property type="entry name" value="THIOL:DISULFIDE INTERCHANGE PROTEIN DSBE"/>
    <property type="match status" value="1"/>
</dbReference>
<evidence type="ECO:0000256" key="1">
    <source>
        <dbReference type="ARBA" id="ARBA00004196"/>
    </source>
</evidence>
<dbReference type="PROSITE" id="PS51352">
    <property type="entry name" value="THIOREDOXIN_2"/>
    <property type="match status" value="1"/>
</dbReference>
<reference evidence="6" key="1">
    <citation type="submission" date="2020-10" db="EMBL/GenBank/DDBJ databases">
        <authorList>
            <person name="Gilroy R."/>
        </authorList>
    </citation>
    <scope>NUCLEOTIDE SEQUENCE</scope>
    <source>
        <strain evidence="6">B1-20833</strain>
    </source>
</reference>
<evidence type="ECO:0000256" key="3">
    <source>
        <dbReference type="ARBA" id="ARBA00023157"/>
    </source>
</evidence>
<keyword evidence="3" id="KW-1015">Disulfide bond</keyword>
<evidence type="ECO:0000256" key="2">
    <source>
        <dbReference type="ARBA" id="ARBA00022748"/>
    </source>
</evidence>
<reference evidence="6" key="2">
    <citation type="journal article" date="2021" name="PeerJ">
        <title>Extensive microbial diversity within the chicken gut microbiome revealed by metagenomics and culture.</title>
        <authorList>
            <person name="Gilroy R."/>
            <person name="Ravi A."/>
            <person name="Getino M."/>
            <person name="Pursley I."/>
            <person name="Horton D.L."/>
            <person name="Alikhan N.F."/>
            <person name="Baker D."/>
            <person name="Gharbi K."/>
            <person name="Hall N."/>
            <person name="Watson M."/>
            <person name="Adriaenssens E.M."/>
            <person name="Foster-Nyarko E."/>
            <person name="Jarju S."/>
            <person name="Secka A."/>
            <person name="Antonio M."/>
            <person name="Oren A."/>
            <person name="Chaudhuri R.R."/>
            <person name="La Ragione R."/>
            <person name="Hildebrand F."/>
            <person name="Pallen M.J."/>
        </authorList>
    </citation>
    <scope>NUCLEOTIDE SEQUENCE</scope>
    <source>
        <strain evidence="6">B1-20833</strain>
    </source>
</reference>
<keyword evidence="4" id="KW-0676">Redox-active center</keyword>
<dbReference type="InterPro" id="IPR036249">
    <property type="entry name" value="Thioredoxin-like_sf"/>
</dbReference>
<evidence type="ECO:0000313" key="6">
    <source>
        <dbReference type="EMBL" id="MBO8452257.1"/>
    </source>
</evidence>
<dbReference type="GO" id="GO:0017004">
    <property type="term" value="P:cytochrome complex assembly"/>
    <property type="evidence" value="ECO:0007669"/>
    <property type="project" value="UniProtKB-KW"/>
</dbReference>
<dbReference type="InterPro" id="IPR013766">
    <property type="entry name" value="Thioredoxin_domain"/>
</dbReference>